<dbReference type="PATRIC" id="fig|1300222.3.peg.3793"/>
<keyword evidence="2" id="KW-1185">Reference proteome</keyword>
<accession>M8DDM4</accession>
<dbReference type="Proteomes" id="UP000012081">
    <property type="component" value="Unassembled WGS sequence"/>
</dbReference>
<dbReference type="STRING" id="1300222.I532_18078"/>
<sequence>MRSLDSFLKLGLIGMARGGRHGWFYAHFGAAFLAGYFMNQEHELPEHVKQGIERICEGFRRNNPEWYTPQQESREEPHLLERLVTGIQTNTERLRTSGHGLALGVLALKALRQRPELITAEIVDGLVHVLELTTQDRQNRYWGIDNYFEVTEPDVRPFVPPYRDTVDMAQRAFEELHTVSAGRKIDGVMYHFAGETEHSITFAQALTDLERFGYKDLVDAGMINHRIQMYLNRQMPEEVRRDQVHEPEFSSVLAPEYWEKTYEDPHALKVPYAALDLLKRIPEGDREKAEYGVCKLLTIMK</sequence>
<dbReference type="RefSeq" id="WP_003389954.1">
    <property type="nucleotide sequence ID" value="NZ_APBN01000008.1"/>
</dbReference>
<dbReference type="EMBL" id="APBN01000008">
    <property type="protein sequence ID" value="EMT51487.1"/>
    <property type="molecule type" value="Genomic_DNA"/>
</dbReference>
<protein>
    <submittedName>
        <fullName evidence="1">Uncharacterized protein</fullName>
    </submittedName>
</protein>
<gene>
    <name evidence="1" type="ORF">I532_18078</name>
</gene>
<dbReference type="AlphaFoldDB" id="M8DDM4"/>
<reference evidence="1 2" key="1">
    <citation type="submission" date="2013-03" db="EMBL/GenBank/DDBJ databases">
        <title>Assembly of a new bacterial strain Brevibacillus borstelensis AK1.</title>
        <authorList>
            <person name="Rajan I."/>
            <person name="PoliReddy D."/>
            <person name="Sugumar T."/>
            <person name="Rathinam K."/>
            <person name="Alqarawi S."/>
            <person name="Khalil A.B."/>
            <person name="Sivakumar N."/>
        </authorList>
    </citation>
    <scope>NUCLEOTIDE SEQUENCE [LARGE SCALE GENOMIC DNA]</scope>
    <source>
        <strain evidence="1 2">AK1</strain>
    </source>
</reference>
<name>M8DDM4_9BACL</name>
<comment type="caution">
    <text evidence="1">The sequence shown here is derived from an EMBL/GenBank/DDBJ whole genome shotgun (WGS) entry which is preliminary data.</text>
</comment>
<organism evidence="1 2">
    <name type="scientific">Brevibacillus borstelensis AK1</name>
    <dbReference type="NCBI Taxonomy" id="1300222"/>
    <lineage>
        <taxon>Bacteria</taxon>
        <taxon>Bacillati</taxon>
        <taxon>Bacillota</taxon>
        <taxon>Bacilli</taxon>
        <taxon>Bacillales</taxon>
        <taxon>Paenibacillaceae</taxon>
        <taxon>Brevibacillus</taxon>
    </lineage>
</organism>
<evidence type="ECO:0000313" key="1">
    <source>
        <dbReference type="EMBL" id="EMT51487.1"/>
    </source>
</evidence>
<proteinExistence type="predicted"/>
<evidence type="ECO:0000313" key="2">
    <source>
        <dbReference type="Proteomes" id="UP000012081"/>
    </source>
</evidence>
<dbReference type="OrthoDB" id="2380125at2"/>